<dbReference type="Proteomes" id="UP000275024">
    <property type="component" value="Unassembled WGS sequence"/>
</dbReference>
<evidence type="ECO:0000259" key="7">
    <source>
        <dbReference type="Pfam" id="PF02770"/>
    </source>
</evidence>
<evidence type="ECO:0000256" key="1">
    <source>
        <dbReference type="ARBA" id="ARBA00001974"/>
    </source>
</evidence>
<evidence type="ECO:0000313" key="9">
    <source>
        <dbReference type="EMBL" id="RKN05084.1"/>
    </source>
</evidence>
<dbReference type="PANTHER" id="PTHR43884:SF12">
    <property type="entry name" value="ISOVALERYL-COA DEHYDROGENASE, MITOCHONDRIAL-RELATED"/>
    <property type="match status" value="1"/>
</dbReference>
<dbReference type="InterPro" id="IPR006089">
    <property type="entry name" value="Acyl-CoA_DH_CS"/>
</dbReference>
<dbReference type="EMBL" id="RBDY01000027">
    <property type="protein sequence ID" value="RKN16410.1"/>
    <property type="molecule type" value="Genomic_DNA"/>
</dbReference>
<dbReference type="PROSITE" id="PS00072">
    <property type="entry name" value="ACYL_COA_DH_1"/>
    <property type="match status" value="1"/>
</dbReference>
<accession>A0A3A9W719</accession>
<dbReference type="EMBL" id="RBDX01000029">
    <property type="protein sequence ID" value="RKN05084.1"/>
    <property type="molecule type" value="Genomic_DNA"/>
</dbReference>
<proteinExistence type="inferred from homology"/>
<name>A0A3A9W719_9ACTN</name>
<dbReference type="PANTHER" id="PTHR43884">
    <property type="entry name" value="ACYL-COA DEHYDROGENASE"/>
    <property type="match status" value="1"/>
</dbReference>
<sequence length="376" mass="39609">MTDQLTALDRATARRFVDEHIAPFADAWDRAGAVPEEALTRIGEAGLWAPFLPPRLGGSGTDMVTLGAIHEEVGRGCSSVRSLLTVHTMLAWALRRWGSEAQRDRWGPELAAGRVLGAFCLSEPGAGSDTSGITTTARLDGGAWVVDGVKKWITGGQRADLFLVFARGPAATVALLVPRATPGVTVTPIDDMLGTRASMLAEVSFDGVRLGPDALLGPSGFASGMVLTGTLDLGRYSVAAGSVGIIQACLDACADYTSRRRVGGTPLGELPLIQAKVSDMVTDVRAARLLLAEAGRLKDAGDEATLMATWVAKYFASTAAARHASEAVQIHGANGCGTGYPVARYYRDAKVMEIIEGSNEIQRTTIAGEAYRRQVP</sequence>
<comment type="cofactor">
    <cofactor evidence="1 5">
        <name>FAD</name>
        <dbReference type="ChEBI" id="CHEBI:57692"/>
    </cofactor>
</comment>
<dbReference type="Pfam" id="PF02771">
    <property type="entry name" value="Acyl-CoA_dh_N"/>
    <property type="match status" value="1"/>
</dbReference>
<evidence type="ECO:0000259" key="8">
    <source>
        <dbReference type="Pfam" id="PF02771"/>
    </source>
</evidence>
<dbReference type="GO" id="GO:0050660">
    <property type="term" value="F:flavin adenine dinucleotide binding"/>
    <property type="evidence" value="ECO:0007669"/>
    <property type="project" value="InterPro"/>
</dbReference>
<dbReference type="GO" id="GO:0046359">
    <property type="term" value="P:butyrate catabolic process"/>
    <property type="evidence" value="ECO:0007669"/>
    <property type="project" value="TreeGrafter"/>
</dbReference>
<dbReference type="InterPro" id="IPR009075">
    <property type="entry name" value="AcylCo_DH/oxidase_C"/>
</dbReference>
<feature type="domain" description="Acyl-CoA oxidase/dehydrogenase middle" evidence="7">
    <location>
        <begin position="118"/>
        <end position="208"/>
    </location>
</feature>
<keyword evidence="11" id="KW-1185">Reference proteome</keyword>
<organism evidence="9 12">
    <name type="scientific">Streptomyces radicis</name>
    <dbReference type="NCBI Taxonomy" id="1750517"/>
    <lineage>
        <taxon>Bacteria</taxon>
        <taxon>Bacillati</taxon>
        <taxon>Actinomycetota</taxon>
        <taxon>Actinomycetes</taxon>
        <taxon>Kitasatosporales</taxon>
        <taxon>Streptomycetaceae</taxon>
        <taxon>Streptomyces</taxon>
    </lineage>
</organism>
<keyword evidence="5" id="KW-0560">Oxidoreductase</keyword>
<dbReference type="Pfam" id="PF02770">
    <property type="entry name" value="Acyl-CoA_dh_M"/>
    <property type="match status" value="1"/>
</dbReference>
<dbReference type="RefSeq" id="WP_120699591.1">
    <property type="nucleotide sequence ID" value="NZ_RBDX01000029.1"/>
</dbReference>
<dbReference type="InterPro" id="IPR006091">
    <property type="entry name" value="Acyl-CoA_Oxase/DH_mid-dom"/>
</dbReference>
<comment type="caution">
    <text evidence="9">The sequence shown here is derived from an EMBL/GenBank/DDBJ whole genome shotgun (WGS) entry which is preliminary data.</text>
</comment>
<evidence type="ECO:0000259" key="6">
    <source>
        <dbReference type="Pfam" id="PF00441"/>
    </source>
</evidence>
<dbReference type="FunFam" id="1.20.140.10:FF:000004">
    <property type="entry name" value="Acyl-CoA dehydrogenase FadE25"/>
    <property type="match status" value="1"/>
</dbReference>
<keyword evidence="4 5" id="KW-0274">FAD</keyword>
<dbReference type="InterPro" id="IPR013786">
    <property type="entry name" value="AcylCoA_DH/ox_N"/>
</dbReference>
<feature type="domain" description="Acyl-CoA dehydrogenase/oxidase N-terminal" evidence="8">
    <location>
        <begin position="10"/>
        <end position="113"/>
    </location>
</feature>
<dbReference type="GO" id="GO:0003995">
    <property type="term" value="F:acyl-CoA dehydrogenase activity"/>
    <property type="evidence" value="ECO:0007669"/>
    <property type="project" value="InterPro"/>
</dbReference>
<dbReference type="InterPro" id="IPR046373">
    <property type="entry name" value="Acyl-CoA_Oxase/DH_mid-dom_sf"/>
</dbReference>
<dbReference type="Gene3D" id="2.40.110.10">
    <property type="entry name" value="Butyryl-CoA Dehydrogenase, subunit A, domain 2"/>
    <property type="match status" value="1"/>
</dbReference>
<evidence type="ECO:0000313" key="10">
    <source>
        <dbReference type="EMBL" id="RKN16410.1"/>
    </source>
</evidence>
<dbReference type="PIRSF" id="PIRSF016578">
    <property type="entry name" value="HsaA"/>
    <property type="match status" value="1"/>
</dbReference>
<evidence type="ECO:0000313" key="11">
    <source>
        <dbReference type="Proteomes" id="UP000268652"/>
    </source>
</evidence>
<reference evidence="11 12" key="1">
    <citation type="submission" date="2018-09" db="EMBL/GenBank/DDBJ databases">
        <title>Streptomyces sp. nov. DS1-2, an endophytic actinomycete isolated from roots of Dendrobium scabrilingue.</title>
        <authorList>
            <person name="Kuncharoen N."/>
            <person name="Kudo T."/>
            <person name="Ohkuma M."/>
            <person name="Yuki M."/>
            <person name="Tanasupawat S."/>
        </authorList>
    </citation>
    <scope>NUCLEOTIDE SEQUENCE [LARGE SCALE GENOMIC DNA]</scope>
    <source>
        <strain evidence="9 12">AZ1-7</strain>
        <strain evidence="10 11">DS1-2</strain>
    </source>
</reference>
<keyword evidence="3 5" id="KW-0285">Flavoprotein</keyword>
<dbReference type="OrthoDB" id="9802447at2"/>
<evidence type="ECO:0000256" key="4">
    <source>
        <dbReference type="ARBA" id="ARBA00022827"/>
    </source>
</evidence>
<dbReference type="Proteomes" id="UP000268652">
    <property type="component" value="Unassembled WGS sequence"/>
</dbReference>
<dbReference type="Pfam" id="PF00441">
    <property type="entry name" value="Acyl-CoA_dh_1"/>
    <property type="match status" value="1"/>
</dbReference>
<protein>
    <submittedName>
        <fullName evidence="9">Acyl-CoA dehydrogenase</fullName>
    </submittedName>
</protein>
<comment type="similarity">
    <text evidence="2 5">Belongs to the acyl-CoA dehydrogenase family.</text>
</comment>
<dbReference type="AlphaFoldDB" id="A0A3A9W719"/>
<evidence type="ECO:0000313" key="12">
    <source>
        <dbReference type="Proteomes" id="UP000275024"/>
    </source>
</evidence>
<evidence type="ECO:0000256" key="3">
    <source>
        <dbReference type="ARBA" id="ARBA00022630"/>
    </source>
</evidence>
<dbReference type="SUPFAM" id="SSF56645">
    <property type="entry name" value="Acyl-CoA dehydrogenase NM domain-like"/>
    <property type="match status" value="1"/>
</dbReference>
<dbReference type="InterPro" id="IPR036250">
    <property type="entry name" value="AcylCo_DH-like_C"/>
</dbReference>
<evidence type="ECO:0000256" key="5">
    <source>
        <dbReference type="RuleBase" id="RU362125"/>
    </source>
</evidence>
<evidence type="ECO:0000256" key="2">
    <source>
        <dbReference type="ARBA" id="ARBA00009347"/>
    </source>
</evidence>
<dbReference type="GO" id="GO:0033539">
    <property type="term" value="P:fatty acid beta-oxidation using acyl-CoA dehydrogenase"/>
    <property type="evidence" value="ECO:0007669"/>
    <property type="project" value="TreeGrafter"/>
</dbReference>
<feature type="domain" description="Acyl-CoA dehydrogenase/oxidase C-terminal" evidence="6">
    <location>
        <begin position="226"/>
        <end position="367"/>
    </location>
</feature>
<dbReference type="Gene3D" id="1.10.540.10">
    <property type="entry name" value="Acyl-CoA dehydrogenase/oxidase, N-terminal domain"/>
    <property type="match status" value="1"/>
</dbReference>
<dbReference type="SUPFAM" id="SSF47203">
    <property type="entry name" value="Acyl-CoA dehydrogenase C-terminal domain-like"/>
    <property type="match status" value="1"/>
</dbReference>
<gene>
    <name evidence="10" type="ORF">D7318_25680</name>
    <name evidence="9" type="ORF">D7319_26315</name>
</gene>
<dbReference type="InterPro" id="IPR037069">
    <property type="entry name" value="AcylCoA_DH/ox_N_sf"/>
</dbReference>
<dbReference type="Gene3D" id="1.20.140.10">
    <property type="entry name" value="Butyryl-CoA Dehydrogenase, subunit A, domain 3"/>
    <property type="match status" value="1"/>
</dbReference>
<dbReference type="InterPro" id="IPR009100">
    <property type="entry name" value="AcylCoA_DH/oxidase_NM_dom_sf"/>
</dbReference>